<dbReference type="GO" id="GO:0016279">
    <property type="term" value="F:protein-lysine N-methyltransferase activity"/>
    <property type="evidence" value="ECO:0007669"/>
    <property type="project" value="RHEA"/>
</dbReference>
<keyword evidence="5 6" id="KW-0949">S-adenosyl-L-methionine</keyword>
<feature type="binding site" evidence="6">
    <location>
        <position position="264"/>
    </location>
    <ligand>
        <name>S-adenosyl-L-methionine</name>
        <dbReference type="ChEBI" id="CHEBI:59789"/>
    </ligand>
</feature>
<sequence length="327" mass="35224">METPNAWLEIAVEVEPEVVETVSEILARYGYNGGVVVEQGWVAGDEGPEFQYDPNRPVWLRTYLPLDAQVEETRQRIEHALWHVSQIRPLGPIQTRTLAEEDWANAWKQFYPVLRIGARTVIVPSWLEYQPQPDDIVLLLDPGMAFGTGLHPTTKLCLQLLERLVQPGQQVLDLGTGSGILAIAAAKLGAGAVLALDNDPIAVRVAQENVARNQVGDRVTVAEGSLGAGQAMGHWLSGDFGPATPDPALSATTPQATFDLIAANLIAKVLVLLAPDLAAALKPGGYLVSSGIIDIKEADVVAAFAGAGLRQVERYVEGEWVALVHTR</sequence>
<comment type="catalytic activity">
    <reaction evidence="6">
        <text>L-lysyl-[protein] + 3 S-adenosyl-L-methionine = N(6),N(6),N(6)-trimethyl-L-lysyl-[protein] + 3 S-adenosyl-L-homocysteine + 3 H(+)</text>
        <dbReference type="Rhea" id="RHEA:54192"/>
        <dbReference type="Rhea" id="RHEA-COMP:9752"/>
        <dbReference type="Rhea" id="RHEA-COMP:13826"/>
        <dbReference type="ChEBI" id="CHEBI:15378"/>
        <dbReference type="ChEBI" id="CHEBI:29969"/>
        <dbReference type="ChEBI" id="CHEBI:57856"/>
        <dbReference type="ChEBI" id="CHEBI:59789"/>
        <dbReference type="ChEBI" id="CHEBI:61961"/>
    </reaction>
</comment>
<dbReference type="InterPro" id="IPR050078">
    <property type="entry name" value="Ribosomal_L11_MeTrfase_PrmA"/>
</dbReference>
<dbReference type="RefSeq" id="WP_066787548.1">
    <property type="nucleotide sequence ID" value="NZ_LWQS01000054.1"/>
</dbReference>
<dbReference type="EMBL" id="LWQS01000054">
    <property type="protein sequence ID" value="OAN45487.1"/>
    <property type="molecule type" value="Genomic_DNA"/>
</dbReference>
<dbReference type="OrthoDB" id="9785995at2"/>
<dbReference type="STRING" id="1707952.A6A03_14550"/>
<evidence type="ECO:0000256" key="5">
    <source>
        <dbReference type="ARBA" id="ARBA00022691"/>
    </source>
</evidence>
<accession>A0A178MBF5</accession>
<comment type="similarity">
    <text evidence="1 6">Belongs to the methyltransferase superfamily. PrmA family.</text>
</comment>
<dbReference type="GO" id="GO:0032259">
    <property type="term" value="P:methylation"/>
    <property type="evidence" value="ECO:0007669"/>
    <property type="project" value="UniProtKB-KW"/>
</dbReference>
<organism evidence="7 8">
    <name type="scientific">Chloroflexus islandicus</name>
    <dbReference type="NCBI Taxonomy" id="1707952"/>
    <lineage>
        <taxon>Bacteria</taxon>
        <taxon>Bacillati</taxon>
        <taxon>Chloroflexota</taxon>
        <taxon>Chloroflexia</taxon>
        <taxon>Chloroflexales</taxon>
        <taxon>Chloroflexineae</taxon>
        <taxon>Chloroflexaceae</taxon>
        <taxon>Chloroflexus</taxon>
    </lineage>
</organism>
<dbReference type="GO" id="GO:0005840">
    <property type="term" value="C:ribosome"/>
    <property type="evidence" value="ECO:0007669"/>
    <property type="project" value="UniProtKB-KW"/>
</dbReference>
<evidence type="ECO:0000256" key="4">
    <source>
        <dbReference type="ARBA" id="ARBA00022679"/>
    </source>
</evidence>
<comment type="subcellular location">
    <subcellularLocation>
        <location evidence="6">Cytoplasm</location>
    </subcellularLocation>
</comment>
<evidence type="ECO:0000256" key="6">
    <source>
        <dbReference type="HAMAP-Rule" id="MF_00735"/>
    </source>
</evidence>
<dbReference type="CDD" id="cd02440">
    <property type="entry name" value="AdoMet_MTases"/>
    <property type="match status" value="1"/>
</dbReference>
<dbReference type="HAMAP" id="MF_00735">
    <property type="entry name" value="Methyltr_PrmA"/>
    <property type="match status" value="1"/>
</dbReference>
<keyword evidence="4 6" id="KW-0808">Transferase</keyword>
<keyword evidence="7" id="KW-0689">Ribosomal protein</keyword>
<evidence type="ECO:0000256" key="3">
    <source>
        <dbReference type="ARBA" id="ARBA00022603"/>
    </source>
</evidence>
<keyword evidence="7" id="KW-0687">Ribonucleoprotein</keyword>
<dbReference type="Gene3D" id="3.40.50.150">
    <property type="entry name" value="Vaccinia Virus protein VP39"/>
    <property type="match status" value="1"/>
</dbReference>
<evidence type="ECO:0000313" key="8">
    <source>
        <dbReference type="Proteomes" id="UP000078287"/>
    </source>
</evidence>
<dbReference type="Proteomes" id="UP000078287">
    <property type="component" value="Unassembled WGS sequence"/>
</dbReference>
<dbReference type="Pfam" id="PF06325">
    <property type="entry name" value="PrmA"/>
    <property type="match status" value="1"/>
</dbReference>
<keyword evidence="2 6" id="KW-0963">Cytoplasm</keyword>
<dbReference type="PANTHER" id="PTHR43648:SF1">
    <property type="entry name" value="ELECTRON TRANSFER FLAVOPROTEIN BETA SUBUNIT LYSINE METHYLTRANSFERASE"/>
    <property type="match status" value="1"/>
</dbReference>
<keyword evidence="8" id="KW-1185">Reference proteome</keyword>
<feature type="binding site" evidence="6">
    <location>
        <position position="154"/>
    </location>
    <ligand>
        <name>S-adenosyl-L-methionine</name>
        <dbReference type="ChEBI" id="CHEBI:59789"/>
    </ligand>
</feature>
<dbReference type="SUPFAM" id="SSF53335">
    <property type="entry name" value="S-adenosyl-L-methionine-dependent methyltransferases"/>
    <property type="match status" value="1"/>
</dbReference>
<comment type="caution">
    <text evidence="7">The sequence shown here is derived from an EMBL/GenBank/DDBJ whole genome shotgun (WGS) entry which is preliminary data.</text>
</comment>
<dbReference type="PANTHER" id="PTHR43648">
    <property type="entry name" value="ELECTRON TRANSFER FLAVOPROTEIN BETA SUBUNIT LYSINE METHYLTRANSFERASE"/>
    <property type="match status" value="1"/>
</dbReference>
<gene>
    <name evidence="6" type="primary">prmA</name>
    <name evidence="7" type="ORF">A6A03_14550</name>
</gene>
<name>A0A178MBF5_9CHLR</name>
<evidence type="ECO:0000313" key="7">
    <source>
        <dbReference type="EMBL" id="OAN45487.1"/>
    </source>
</evidence>
<dbReference type="EC" id="2.1.1.-" evidence="6"/>
<evidence type="ECO:0000256" key="1">
    <source>
        <dbReference type="ARBA" id="ARBA00009741"/>
    </source>
</evidence>
<feature type="binding site" evidence="6">
    <location>
        <position position="197"/>
    </location>
    <ligand>
        <name>S-adenosyl-L-methionine</name>
        <dbReference type="ChEBI" id="CHEBI:59789"/>
    </ligand>
</feature>
<dbReference type="InterPro" id="IPR004498">
    <property type="entry name" value="Ribosomal_PrmA_MeTrfase"/>
</dbReference>
<proteinExistence type="inferred from homology"/>
<evidence type="ECO:0000256" key="2">
    <source>
        <dbReference type="ARBA" id="ARBA00022490"/>
    </source>
</evidence>
<protein>
    <recommendedName>
        <fullName evidence="6">Ribosomal protein L11 methyltransferase</fullName>
        <shortName evidence="6">L11 Mtase</shortName>
        <ecNumber evidence="6">2.1.1.-</ecNumber>
    </recommendedName>
</protein>
<dbReference type="GO" id="GO:0005737">
    <property type="term" value="C:cytoplasm"/>
    <property type="evidence" value="ECO:0007669"/>
    <property type="project" value="UniProtKB-SubCell"/>
</dbReference>
<dbReference type="InterPro" id="IPR029063">
    <property type="entry name" value="SAM-dependent_MTases_sf"/>
</dbReference>
<reference evidence="7 8" key="1">
    <citation type="submission" date="2016-04" db="EMBL/GenBank/DDBJ databases">
        <title>Chloroflexus islandicus sp. nov., a thermophilic filamentous anoxygenic phototrophic bacterium from geyser Strokkur (Iceland).</title>
        <authorList>
            <person name="Gaisin V.A."/>
            <person name="Kalashnikov A.M."/>
            <person name="Sukhacheva M.V."/>
            <person name="Grouzdev D.S."/>
            <person name="Ivanov T.M."/>
            <person name="Kuznetsov B."/>
            <person name="Gorlenko V.M."/>
        </authorList>
    </citation>
    <scope>NUCLEOTIDE SEQUENCE [LARGE SCALE GENOMIC DNA]</scope>
    <source>
        <strain evidence="8">isl-2</strain>
    </source>
</reference>
<feature type="binding site" evidence="6">
    <location>
        <position position="175"/>
    </location>
    <ligand>
        <name>S-adenosyl-L-methionine</name>
        <dbReference type="ChEBI" id="CHEBI:59789"/>
    </ligand>
</feature>
<dbReference type="PIRSF" id="PIRSF000401">
    <property type="entry name" value="RPL11_MTase"/>
    <property type="match status" value="1"/>
</dbReference>
<dbReference type="AlphaFoldDB" id="A0A178MBF5"/>
<keyword evidence="3 6" id="KW-0489">Methyltransferase</keyword>
<comment type="function">
    <text evidence="6">Methylates ribosomal protein L11.</text>
</comment>